<dbReference type="STRING" id="307507.A0A2V0PJ48"/>
<dbReference type="Proteomes" id="UP000247498">
    <property type="component" value="Unassembled WGS sequence"/>
</dbReference>
<evidence type="ECO:0000313" key="2">
    <source>
        <dbReference type="EMBL" id="GBF99736.1"/>
    </source>
</evidence>
<feature type="compositionally biased region" description="Low complexity" evidence="1">
    <location>
        <begin position="1"/>
        <end position="44"/>
    </location>
</feature>
<dbReference type="Gene3D" id="1.20.910.10">
    <property type="entry name" value="Heme oxygenase-like"/>
    <property type="match status" value="1"/>
</dbReference>
<sequence>MIASRPGAAAAAASATQRARRPAAAAAAVPTAAAAAAPARSRPQAPRRAHAAAARGAAETAAAAPAPAPAGAAAAHLRAHAAPAAAAALAPYADAEAALSRLLATPDIDAALAAAAEGGSAEGAAAAAAAAAASRLLLSAVAAAMDAAYGPDPWGAKVSPRPGAAAASDALGAGRGAGGALCSQAAFTLCDLPPHGGGGAAAAAWRDAAGPGANGGGVGGGDPSAHLFLQRVLYRINRLQHFWFDPLSSYSNERSLFLQRVRGAVERRWQLWEASRLPGSAVELLAACGAGGAARSVAAEALRERYARDVDPPASPALAYVRDAMGPLGYAHLLALGSVDGLVEASRQSRVCAGAANPVSCAIFRVLSEEYGGGRPAKKHSTFYRAMMLEAGLDAREEAYLDLLPWEVLANANNSFLLTERRRHYLRYAGALSFFEINGPAVYHAYLAAARRCGLSDGASGYWQLHIKEDERHGRQMLDEVALPLVDMYPENAWELLLGYEQEAFLGARAGAAVAQAIQAAEARAAAAAAAKAGAVRRA</sequence>
<name>A0A2V0PJ48_9CHLO</name>
<dbReference type="InParanoid" id="A0A2V0PJ48"/>
<dbReference type="Pfam" id="PF14518">
    <property type="entry name" value="Haem_oxygenas_2"/>
    <property type="match status" value="1"/>
</dbReference>
<dbReference type="InterPro" id="IPR016084">
    <property type="entry name" value="Haem_Oase-like_multi-hlx"/>
</dbReference>
<keyword evidence="3" id="KW-1185">Reference proteome</keyword>
<feature type="region of interest" description="Disordered" evidence="1">
    <location>
        <begin position="1"/>
        <end position="60"/>
    </location>
</feature>
<dbReference type="SMART" id="SM01236">
    <property type="entry name" value="Haem_oxygenase_2"/>
    <property type="match status" value="1"/>
</dbReference>
<proteinExistence type="predicted"/>
<evidence type="ECO:0000313" key="3">
    <source>
        <dbReference type="Proteomes" id="UP000247498"/>
    </source>
</evidence>
<organism evidence="2 3">
    <name type="scientific">Raphidocelis subcapitata</name>
    <dbReference type="NCBI Taxonomy" id="307507"/>
    <lineage>
        <taxon>Eukaryota</taxon>
        <taxon>Viridiplantae</taxon>
        <taxon>Chlorophyta</taxon>
        <taxon>core chlorophytes</taxon>
        <taxon>Chlorophyceae</taxon>
        <taxon>CS clade</taxon>
        <taxon>Sphaeropleales</taxon>
        <taxon>Selenastraceae</taxon>
        <taxon>Raphidocelis</taxon>
    </lineage>
</organism>
<protein>
    <submittedName>
        <fullName evidence="2">Uncharacterized protein</fullName>
    </submittedName>
</protein>
<dbReference type="SUPFAM" id="SSF48613">
    <property type="entry name" value="Heme oxygenase-like"/>
    <property type="match status" value="1"/>
</dbReference>
<reference evidence="2 3" key="1">
    <citation type="journal article" date="2018" name="Sci. Rep.">
        <title>Raphidocelis subcapitata (=Pseudokirchneriella subcapitata) provides an insight into genome evolution and environmental adaptations in the Sphaeropleales.</title>
        <authorList>
            <person name="Suzuki S."/>
            <person name="Yamaguchi H."/>
            <person name="Nakajima N."/>
            <person name="Kawachi M."/>
        </authorList>
    </citation>
    <scope>NUCLEOTIDE SEQUENCE [LARGE SCALE GENOMIC DNA]</scope>
    <source>
        <strain evidence="2 3">NIES-35</strain>
    </source>
</reference>
<evidence type="ECO:0000256" key="1">
    <source>
        <dbReference type="SAM" id="MobiDB-lite"/>
    </source>
</evidence>
<dbReference type="AlphaFoldDB" id="A0A2V0PJ48"/>
<accession>A0A2V0PJ48</accession>
<dbReference type="EMBL" id="BDRX01000170">
    <property type="protein sequence ID" value="GBF99736.1"/>
    <property type="molecule type" value="Genomic_DNA"/>
</dbReference>
<comment type="caution">
    <text evidence="2">The sequence shown here is derived from an EMBL/GenBank/DDBJ whole genome shotgun (WGS) entry which is preliminary data.</text>
</comment>
<feature type="compositionally biased region" description="Low complexity" evidence="1">
    <location>
        <begin position="51"/>
        <end position="60"/>
    </location>
</feature>
<dbReference type="OrthoDB" id="532858at2759"/>
<gene>
    <name evidence="2" type="ORF">Rsub_12449</name>
</gene>